<feature type="transmembrane region" description="Helical" evidence="6">
    <location>
        <begin position="390"/>
        <end position="410"/>
    </location>
</feature>
<feature type="transmembrane region" description="Helical" evidence="6">
    <location>
        <begin position="163"/>
        <end position="184"/>
    </location>
</feature>
<feature type="transmembrane region" description="Helical" evidence="6">
    <location>
        <begin position="136"/>
        <end position="157"/>
    </location>
</feature>
<comment type="subcellular location">
    <subcellularLocation>
        <location evidence="1">Membrane</location>
        <topology evidence="1">Multi-pass membrane protein</topology>
    </subcellularLocation>
</comment>
<feature type="transmembrane region" description="Helical" evidence="6">
    <location>
        <begin position="56"/>
        <end position="76"/>
    </location>
</feature>
<evidence type="ECO:0000256" key="6">
    <source>
        <dbReference type="SAM" id="Phobius"/>
    </source>
</evidence>
<protein>
    <recommendedName>
        <fullName evidence="7">Amino acid transporter transmembrane domain-containing protein</fullName>
    </recommendedName>
</protein>
<dbReference type="GO" id="GO:0016020">
    <property type="term" value="C:membrane"/>
    <property type="evidence" value="ECO:0007669"/>
    <property type="project" value="UniProtKB-SubCell"/>
</dbReference>
<comment type="similarity">
    <text evidence="2">Belongs to the amino acid/polyamine transporter 2 family.</text>
</comment>
<evidence type="ECO:0000256" key="5">
    <source>
        <dbReference type="ARBA" id="ARBA00023136"/>
    </source>
</evidence>
<evidence type="ECO:0000313" key="9">
    <source>
        <dbReference type="Proteomes" id="UP001342314"/>
    </source>
</evidence>
<sequence>MSPTHSHDDKMLIGKDGHADATVYTDVERSTPDASASGEVDAVFGARQEKGPNYRAVGWISTAILLAKSQIGLGVLNIPANFATLGLGPGIILLLTVAAITTWSDYVIGIFKLNHPTVYSVPDCGELIAGPIGREVLAVTLWIFLNCVAGSSLLGISTALNAISLHATCTAVFVAVAAIVVIPLASLRTMGHVQWVGWVGMVSLVVSVLLVVIAIGAGGRPSPAPQEGPWDKDLVYWGNPTFGDAMSAIGSYIFALAGTPTFLPIASEMRNPNDFPKAVIACQSFVTAWYVAVGTAVYMLAGQYVASPALGTAGVQIKRIAYGLSLPGLVSVAVIYCHLSGKYLFVRLLRGSHHLNHPTATHWITWIACVLASVLFSYIIASAIPVFNGLVSLVGAMFGTPFCTSIICLADRHNSAQSVLWFFDHWSLRHNPARNTLSYKIRFALQVFIFVAGIFITIGGSYGAIVDIIRTYGNSGGRAWSCADNSGSV</sequence>
<feature type="transmembrane region" description="Helical" evidence="6">
    <location>
        <begin position="278"/>
        <end position="300"/>
    </location>
</feature>
<keyword evidence="9" id="KW-1185">Reference proteome</keyword>
<gene>
    <name evidence="8" type="ORF">Rhopal_006392-T1</name>
</gene>
<keyword evidence="5 6" id="KW-0472">Membrane</keyword>
<feature type="transmembrane region" description="Helical" evidence="6">
    <location>
        <begin position="360"/>
        <end position="384"/>
    </location>
</feature>
<dbReference type="Gene3D" id="1.20.1740.10">
    <property type="entry name" value="Amino acid/polyamine transporter I"/>
    <property type="match status" value="1"/>
</dbReference>
<feature type="transmembrane region" description="Helical" evidence="6">
    <location>
        <begin position="443"/>
        <end position="465"/>
    </location>
</feature>
<keyword evidence="3 6" id="KW-0812">Transmembrane</keyword>
<evidence type="ECO:0000256" key="1">
    <source>
        <dbReference type="ARBA" id="ARBA00004141"/>
    </source>
</evidence>
<evidence type="ECO:0000259" key="7">
    <source>
        <dbReference type="Pfam" id="PF01490"/>
    </source>
</evidence>
<feature type="transmembrane region" description="Helical" evidence="6">
    <location>
        <begin position="82"/>
        <end position="103"/>
    </location>
</feature>
<proteinExistence type="inferred from homology"/>
<comment type="caution">
    <text evidence="8">The sequence shown here is derived from an EMBL/GenBank/DDBJ whole genome shotgun (WGS) entry which is preliminary data.</text>
</comment>
<dbReference type="PANTHER" id="PTHR22950">
    <property type="entry name" value="AMINO ACID TRANSPORTER"/>
    <property type="match status" value="1"/>
</dbReference>
<organism evidence="8 9">
    <name type="scientific">Rhodotorula paludigena</name>
    <dbReference type="NCBI Taxonomy" id="86838"/>
    <lineage>
        <taxon>Eukaryota</taxon>
        <taxon>Fungi</taxon>
        <taxon>Dikarya</taxon>
        <taxon>Basidiomycota</taxon>
        <taxon>Pucciniomycotina</taxon>
        <taxon>Microbotryomycetes</taxon>
        <taxon>Sporidiobolales</taxon>
        <taxon>Sporidiobolaceae</taxon>
        <taxon>Rhodotorula</taxon>
    </lineage>
</organism>
<dbReference type="Proteomes" id="UP001342314">
    <property type="component" value="Unassembled WGS sequence"/>
</dbReference>
<dbReference type="EMBL" id="BQKY01000013">
    <property type="protein sequence ID" value="GJN93339.1"/>
    <property type="molecule type" value="Genomic_DNA"/>
</dbReference>
<dbReference type="Pfam" id="PF01490">
    <property type="entry name" value="Aa_trans"/>
    <property type="match status" value="1"/>
</dbReference>
<feature type="transmembrane region" description="Helical" evidence="6">
    <location>
        <begin position="196"/>
        <end position="217"/>
    </location>
</feature>
<dbReference type="PANTHER" id="PTHR22950:SF683">
    <property type="entry name" value="AMINO ACID TRANSPORTER (EUROFUNG)"/>
    <property type="match status" value="1"/>
</dbReference>
<dbReference type="InterPro" id="IPR013057">
    <property type="entry name" value="AA_transpt_TM"/>
</dbReference>
<reference evidence="8 9" key="1">
    <citation type="submission" date="2021-12" db="EMBL/GenBank/DDBJ databases">
        <title>High titer production of polyol ester of fatty acids by Rhodotorula paludigena BS15 towards product separation-free biomass refinery.</title>
        <authorList>
            <person name="Mano J."/>
            <person name="Ono H."/>
            <person name="Tanaka T."/>
            <person name="Naito K."/>
            <person name="Sushida H."/>
            <person name="Ike M."/>
            <person name="Tokuyasu K."/>
            <person name="Kitaoka M."/>
        </authorList>
    </citation>
    <scope>NUCLEOTIDE SEQUENCE [LARGE SCALE GENOMIC DNA]</scope>
    <source>
        <strain evidence="8 9">BS15</strain>
    </source>
</reference>
<name>A0AAV5GS57_9BASI</name>
<evidence type="ECO:0000256" key="4">
    <source>
        <dbReference type="ARBA" id="ARBA00022989"/>
    </source>
</evidence>
<feature type="transmembrane region" description="Helical" evidence="6">
    <location>
        <begin position="245"/>
        <end position="266"/>
    </location>
</feature>
<feature type="domain" description="Amino acid transporter transmembrane" evidence="7">
    <location>
        <begin position="58"/>
        <end position="403"/>
    </location>
</feature>
<keyword evidence="4 6" id="KW-1133">Transmembrane helix</keyword>
<evidence type="ECO:0000256" key="2">
    <source>
        <dbReference type="ARBA" id="ARBA00008066"/>
    </source>
</evidence>
<dbReference type="GO" id="GO:0015179">
    <property type="term" value="F:L-amino acid transmembrane transporter activity"/>
    <property type="evidence" value="ECO:0007669"/>
    <property type="project" value="TreeGrafter"/>
</dbReference>
<evidence type="ECO:0000313" key="8">
    <source>
        <dbReference type="EMBL" id="GJN93339.1"/>
    </source>
</evidence>
<accession>A0AAV5GS57</accession>
<dbReference type="AlphaFoldDB" id="A0AAV5GS57"/>
<feature type="transmembrane region" description="Helical" evidence="6">
    <location>
        <begin position="320"/>
        <end position="339"/>
    </location>
</feature>
<evidence type="ECO:0000256" key="3">
    <source>
        <dbReference type="ARBA" id="ARBA00022692"/>
    </source>
</evidence>